<accession>A0A0B1R5P2</accession>
<comment type="caution">
    <text evidence="5">The sequence shown here is derived from an EMBL/GenBank/DDBJ whole genome shotgun (WGS) entry which is preliminary data.</text>
</comment>
<keyword evidence="2" id="KW-0238">DNA-binding</keyword>
<dbReference type="PANTHER" id="PTHR40661">
    <property type="match status" value="1"/>
</dbReference>
<feature type="domain" description="HTH cro/C1-type" evidence="4">
    <location>
        <begin position="44"/>
        <end position="78"/>
    </location>
</feature>
<evidence type="ECO:0000256" key="3">
    <source>
        <dbReference type="ARBA" id="ARBA00023163"/>
    </source>
</evidence>
<evidence type="ECO:0000313" key="5">
    <source>
        <dbReference type="EMBL" id="KHJ66981.1"/>
    </source>
</evidence>
<evidence type="ECO:0000256" key="1">
    <source>
        <dbReference type="ARBA" id="ARBA00023015"/>
    </source>
</evidence>
<organism evidence="5 6">
    <name type="scientific">Pantoea rodasii</name>
    <dbReference type="NCBI Taxonomy" id="1076549"/>
    <lineage>
        <taxon>Bacteria</taxon>
        <taxon>Pseudomonadati</taxon>
        <taxon>Pseudomonadota</taxon>
        <taxon>Gammaproteobacteria</taxon>
        <taxon>Enterobacterales</taxon>
        <taxon>Erwiniaceae</taxon>
        <taxon>Pantoea</taxon>
    </lineage>
</organism>
<keyword evidence="1" id="KW-0805">Transcription regulation</keyword>
<dbReference type="InterPro" id="IPR039418">
    <property type="entry name" value="LexA-like"/>
</dbReference>
<proteinExistence type="predicted"/>
<dbReference type="RefSeq" id="WP_039333142.1">
    <property type="nucleotide sequence ID" value="NZ_JTJJ01000061.1"/>
</dbReference>
<dbReference type="Proteomes" id="UP000030853">
    <property type="component" value="Unassembled WGS sequence"/>
</dbReference>
<protein>
    <submittedName>
        <fullName evidence="5">Chromophore lyase</fullName>
    </submittedName>
</protein>
<reference evidence="5 6" key="1">
    <citation type="submission" date="2014-11" db="EMBL/GenBank/DDBJ databases">
        <title>Genome sequencing of Pantoea rodasii ND03.</title>
        <authorList>
            <person name="Muhamad Yunos N.Y."/>
            <person name="Chan K.-G."/>
        </authorList>
    </citation>
    <scope>NUCLEOTIDE SEQUENCE [LARGE SCALE GENOMIC DNA]</scope>
    <source>
        <strain evidence="5 6">ND03</strain>
    </source>
</reference>
<dbReference type="InterPro" id="IPR036286">
    <property type="entry name" value="LexA/Signal_pep-like_sf"/>
</dbReference>
<dbReference type="InterPro" id="IPR001387">
    <property type="entry name" value="Cro/C1-type_HTH"/>
</dbReference>
<dbReference type="Gene3D" id="2.10.109.10">
    <property type="entry name" value="Umud Fragment, subunit A"/>
    <property type="match status" value="1"/>
</dbReference>
<dbReference type="Pfam" id="PF00717">
    <property type="entry name" value="Peptidase_S24"/>
    <property type="match status" value="1"/>
</dbReference>
<gene>
    <name evidence="5" type="ORF">QU24_16385</name>
</gene>
<evidence type="ECO:0000259" key="4">
    <source>
        <dbReference type="PROSITE" id="PS50943"/>
    </source>
</evidence>
<dbReference type="GO" id="GO:0016829">
    <property type="term" value="F:lyase activity"/>
    <property type="evidence" value="ECO:0007669"/>
    <property type="project" value="UniProtKB-KW"/>
</dbReference>
<dbReference type="GO" id="GO:0003677">
    <property type="term" value="F:DNA binding"/>
    <property type="evidence" value="ECO:0007669"/>
    <property type="project" value="UniProtKB-KW"/>
</dbReference>
<sequence length="243" mass="27329">MVKKESTRQAFTARLIAACDSAGIVGHGRNKQVAQALQQRGCRISTPGVWKWFNAQSIPDDSNLLALSQLLGVRVEWLQFGMEKPSALIDPPARRDTKPIFRVESLDIGQRSAQGIAARDELVETIQAIEYGLDEARVLFNGQAAEYIRLIALNNDSMAGTFAPRDQLFVDISVQRFDGDGIYLFTLDNQLYLKRLQLQHKKVAVISDNKRYETWYLTLDEAATLQVIARVIMSQARDYQILG</sequence>
<dbReference type="EMBL" id="JTJJ01000061">
    <property type="protein sequence ID" value="KHJ66981.1"/>
    <property type="molecule type" value="Genomic_DNA"/>
</dbReference>
<dbReference type="AlphaFoldDB" id="A0A0B1R5P2"/>
<dbReference type="SUPFAM" id="SSF51306">
    <property type="entry name" value="LexA/Signal peptidase"/>
    <property type="match status" value="1"/>
</dbReference>
<evidence type="ECO:0000313" key="6">
    <source>
        <dbReference type="Proteomes" id="UP000030853"/>
    </source>
</evidence>
<dbReference type="PROSITE" id="PS50943">
    <property type="entry name" value="HTH_CROC1"/>
    <property type="match status" value="1"/>
</dbReference>
<keyword evidence="3" id="KW-0804">Transcription</keyword>
<evidence type="ECO:0000256" key="2">
    <source>
        <dbReference type="ARBA" id="ARBA00023125"/>
    </source>
</evidence>
<dbReference type="PANTHER" id="PTHR40661:SF3">
    <property type="entry name" value="FELS-1 PROPHAGE TRANSCRIPTIONAL REGULATOR"/>
    <property type="match status" value="1"/>
</dbReference>
<name>A0A0B1R5P2_9GAMM</name>
<keyword evidence="5" id="KW-0456">Lyase</keyword>
<dbReference type="InterPro" id="IPR015927">
    <property type="entry name" value="Peptidase_S24_S26A/B/C"/>
</dbReference>
<dbReference type="CDD" id="cd06529">
    <property type="entry name" value="S24_LexA-like"/>
    <property type="match status" value="1"/>
</dbReference>